<feature type="coiled-coil region" evidence="2">
    <location>
        <begin position="2177"/>
        <end position="2211"/>
    </location>
</feature>
<feature type="domain" description="ABC toxin N-terminal" evidence="5">
    <location>
        <begin position="966"/>
        <end position="1098"/>
    </location>
</feature>
<proteinExistence type="predicted"/>
<reference evidence="6 7" key="1">
    <citation type="submission" date="2018-08" db="EMBL/GenBank/DDBJ databases">
        <title>Mountain-cultivated ginseng endophyte, Burkholderia stabilis and its activity against ginseng root rot disease.</title>
        <authorList>
            <person name="Tapan Kumar M."/>
            <person name="Bae H."/>
            <person name="Shanmugam G."/>
            <person name="Jeon J."/>
        </authorList>
    </citation>
    <scope>NUCLEOTIDE SEQUENCE [LARGE SCALE GENOMIC DNA]</scope>
    <source>
        <strain evidence="6 7">EB159</strain>
    </source>
</reference>
<comment type="caution">
    <text evidence="6">The sequence shown here is derived from an EMBL/GenBank/DDBJ whole genome shotgun (WGS) entry which is preliminary data.</text>
</comment>
<dbReference type="InterPro" id="IPR040840">
    <property type="entry name" value="TcA_TcB_BD"/>
</dbReference>
<keyword evidence="2" id="KW-0175">Coiled coil</keyword>
<dbReference type="Pfam" id="PF03538">
    <property type="entry name" value="VRP1"/>
    <property type="match status" value="1"/>
</dbReference>
<evidence type="ECO:0000313" key="7">
    <source>
        <dbReference type="Proteomes" id="UP000289650"/>
    </source>
</evidence>
<dbReference type="Proteomes" id="UP000289650">
    <property type="component" value="Unassembled WGS sequence"/>
</dbReference>
<dbReference type="Pfam" id="PF13385">
    <property type="entry name" value="Laminin_G_3"/>
    <property type="match status" value="1"/>
</dbReference>
<dbReference type="OrthoDB" id="9781691at2"/>
<sequence length="2487" mass="274427">MSTLEGQLEARHVSESLREALADAGEMSVQEAAALMQAEALPANLAAWRDEIVQAAAAVRAALRDAWVSHDPTTRASPHYHEPDPELRNLPVESGEFCDPDSLQSQLSPARYLMQIYRTATKRITPTENKRGLAIRRPDLQDLALSSDNLLTEVTTLSLANQVMEARAKQATESRDDLYKKLATASDAFSLPFDWHQTHVRLGLAVLGGGSLNDIARATGSNDNVLSNTNYTLVPNPRDRLGLCDEDMSILFTTTGAEDAKKLWIVENFLAHTSLSWDELNLLICSSGVRPEGGSASQNSVTSYYAKYINRAVTTVSAIGVTKGTSGDERDKLVLTRTSRNADKDELANMARMARLYLRTGLAFHELDHLISASAKLAAASPPALIPDALSLIARYREWHTRFDLSVDAYAGLLHWSNSFAREGFQETSYLRQLYGDDAVWIADYCGRPSERTVYLRREGTGVSRLTANEIAALQRGLQLTQTDWDTIVNQIDPSKSRVFDWPCLAALHRFALPFRWFRWPVQEAVRMLKLIAPALLTTLSGNINVELRSALDRLVWLYDTLTGWQATPAQIAAIVQTEPFEGLQATQETANWLNNLYQNLLPAQLTAASFESFETVPLDTSNPNVPTVTINWLTELAQDRGSGSNLIPAVIDSYGLVKNYDKAAIELRVRAVLSDKGASQAEATREGVIAILLMGQASAKAVLSTAVSKVMSGVSDTVIPLLDWMNLESQNTNYYEVLTTLLAWHLTFKRAIDVPTLNKQTPILTLLANLSRYAEAVRLFRLEPEDIRLIVDRPGAFAVQPASPAPAQLKLDFNTLLALGQLKGLQHDQASADAWRMYFARRATIGSDTDEKTKLTQTLSELLRCTVDELTPMLTDLVTPAGDLPDTVKEVDLLHRHLMQARALALDYAQLKPLKTMATRTGTGSEGDAPTDRLRWAAKRSAAEAVMTGVARSGASAGAVEHPFDEACRDALVGYLLKKALPADNDIKDITNAEQLYGYLLLDVNVSSEVSTTRLLEAISSVQLYINRALEGAEPAEFKSDPVVSGEASDDAKRKLVDAWAIDREYRLWQANQELALFPAHYVDPEWIQGASADYTAFAEALNQGRLEDDVIRQALSPYLMDLSGRGRGTIGGLSQVPGPDSGSVTLYVTARTPGDAGDWYLRTLTLTETGPKETLPWEKIDVAIPRDEFSIPTPIVFGGAIHVLWVECNKRHEQAPNAPPGSAIVFNRYLYRIRRARRLEAGRWDEPESLPTQKLSTFEGLSPTLPNATEFFSSTPPRRGRLASRMLTPDQWSLFWVKDKDEDSYGLSELDIAAYIDPNQFGAQFVEALTHATGPRILEIAPAAVLGQHFLWNQREYEVSAGTPPTKLKFSFSIYKEFSKGENPNMLESCIFSHHIAPVNKNEKNNFVLSSLEIYEPSGNFPVYSSTLASGWVKSFRMRSISESGFRLKINTDSPISISPAPNTVNSKVFKRLPLLGGGLTEDPCFASDLGQASSSAAQSAAQLTWRFDNFDAVNKTYAATDGTSPFSFRGPRPADVTGPSASVPAIAIDNAVQAMRATPRGGIDGANYSLSFWFRTGSHAQPVLAVHDATCEVYEWIVLTHGGGVSAQRTTGVGMGTSSIESAAGTRYDDNQWHHCVYSCSLNDGQTLYVDGRRQATSRVPSPLGRFTTIELAMTFGSNLTERETVDSRWRVELAELKLFDRALTPAEIGTQAAPRGVALRLRTQTAAQLSEKIEPPVGERPFLYKAKNYKSLQQLDERDATLLISAYNTNTPENLLPVTVWPSAAFDFGGYDGRYGWELFLYMPWLVAQRLASTGDYDHARQWLHCIFDPTQVRPADRWICRPLRESLTAPASTAVTDPDAIARSRPIHYRTAMVNAYTDVLIAAGDAQYRNPTRESLSRAKMYYVMAGQVRGPKPLLLLADDWSSPKLAAAGDNHFKRPVDEKNLAYWDTLEARLGNLRHNRSIDGHPLNLPLLAPPLSPAALQQGAVSGGTSVISAVEPVTPIPHYRFKVMLEKARGFVATLSSLGNALQQTLERDDSEALGLMQLEQQVALIDLGRAMQHEQIEMAQHTLSALQHSRTAARERYTYYHALHEQGISAAEQAAMDLTTSAGALRIGASVPFTVAGVLEALPNIFGLAIGGQQPAGIPRAVGTGMLGVADMLQITADRLIAVEQYRRRSDDWQLQYQQAEREGENLDEQIAGAQRALALAQEGLRQQTLQQEQARATQRFLKQRFGSRALYRWMSGRLATLYWQAYDGATSLCRQAEAACKYELGDFELRFIHAGQAWNDQFRGLLAGEALLLDLQRMEQAHLQRDSRPYEIVKTFSLKAINAAALGALKSAGTAQFELTEALFDQDYPNHYLRQIKTVALSFPAVLGPYQEVGAMLTQLSNTLYYTKDKRSSKTNLRAYQQVALSQGINDSGLFQLDFDDARYLPFEGTGVESNWKLAFPGWKNESGNAAKTLLESLDDVIIQVRYTAAGS</sequence>
<dbReference type="Pfam" id="PF18413">
    <property type="entry name" value="Neuraminidase"/>
    <property type="match status" value="1"/>
</dbReference>
<feature type="domain" description="Tc toxin complex TcA C-terminal TcB-binding" evidence="3">
    <location>
        <begin position="2204"/>
        <end position="2484"/>
    </location>
</feature>
<dbReference type="InterPro" id="IPR018003">
    <property type="entry name" value="Insecticidal_toxin/plasmid_vir"/>
</dbReference>
<name>A0A4Q2A5H2_9BURK</name>
<dbReference type="InterPro" id="IPR046839">
    <property type="entry name" value="ABC_toxin_N"/>
</dbReference>
<dbReference type="Gene3D" id="2.60.120.200">
    <property type="match status" value="1"/>
</dbReference>
<keyword evidence="1" id="KW-0843">Virulence</keyword>
<protein>
    <submittedName>
        <fullName evidence="6">Uncharacterized protein</fullName>
    </submittedName>
</protein>
<evidence type="ECO:0000256" key="2">
    <source>
        <dbReference type="SAM" id="Coils"/>
    </source>
</evidence>
<dbReference type="InterPro" id="IPR041079">
    <property type="entry name" value="Neuraminidase-like"/>
</dbReference>
<accession>A0A4Q2A5H2</accession>
<dbReference type="RefSeq" id="WP_129518662.1">
    <property type="nucleotide sequence ID" value="NZ_QWEX01000004.1"/>
</dbReference>
<organism evidence="6 7">
    <name type="scientific">Burkholderia stabilis</name>
    <dbReference type="NCBI Taxonomy" id="95485"/>
    <lineage>
        <taxon>Bacteria</taxon>
        <taxon>Pseudomonadati</taxon>
        <taxon>Pseudomonadota</taxon>
        <taxon>Betaproteobacteria</taxon>
        <taxon>Burkholderiales</taxon>
        <taxon>Burkholderiaceae</taxon>
        <taxon>Burkholderia</taxon>
        <taxon>Burkholderia cepacia complex</taxon>
    </lineage>
</organism>
<evidence type="ECO:0000259" key="5">
    <source>
        <dbReference type="Pfam" id="PF20220"/>
    </source>
</evidence>
<dbReference type="EMBL" id="QWEX01000004">
    <property type="protein sequence ID" value="RXV64566.1"/>
    <property type="molecule type" value="Genomic_DNA"/>
</dbReference>
<feature type="domain" description="Neuraminidase-like" evidence="4">
    <location>
        <begin position="1142"/>
        <end position="1256"/>
    </location>
</feature>
<evidence type="ECO:0000313" key="6">
    <source>
        <dbReference type="EMBL" id="RXV64566.1"/>
    </source>
</evidence>
<dbReference type="Pfam" id="PF18276">
    <property type="entry name" value="TcA_TcB_BD"/>
    <property type="match status" value="1"/>
</dbReference>
<evidence type="ECO:0000259" key="3">
    <source>
        <dbReference type="Pfam" id="PF18276"/>
    </source>
</evidence>
<dbReference type="InterPro" id="IPR013320">
    <property type="entry name" value="ConA-like_dom_sf"/>
</dbReference>
<evidence type="ECO:0000259" key="4">
    <source>
        <dbReference type="Pfam" id="PF18413"/>
    </source>
</evidence>
<dbReference type="Pfam" id="PF20220">
    <property type="entry name" value="ABC_toxin_N"/>
    <property type="match status" value="1"/>
</dbReference>
<gene>
    <name evidence="6" type="ORF">D1006_40480</name>
</gene>
<evidence type="ECO:0000256" key="1">
    <source>
        <dbReference type="ARBA" id="ARBA00023026"/>
    </source>
</evidence>
<dbReference type="SUPFAM" id="SSF49899">
    <property type="entry name" value="Concanavalin A-like lectins/glucanases"/>
    <property type="match status" value="1"/>
</dbReference>